<proteinExistence type="predicted"/>
<dbReference type="EMBL" id="CP133619">
    <property type="protein sequence ID" value="WMV42684.1"/>
    <property type="molecule type" value="Genomic_DNA"/>
</dbReference>
<organism evidence="2 3">
    <name type="scientific">Solanum verrucosum</name>
    <dbReference type="NCBI Taxonomy" id="315347"/>
    <lineage>
        <taxon>Eukaryota</taxon>
        <taxon>Viridiplantae</taxon>
        <taxon>Streptophyta</taxon>
        <taxon>Embryophyta</taxon>
        <taxon>Tracheophyta</taxon>
        <taxon>Spermatophyta</taxon>
        <taxon>Magnoliopsida</taxon>
        <taxon>eudicotyledons</taxon>
        <taxon>Gunneridae</taxon>
        <taxon>Pentapetalae</taxon>
        <taxon>asterids</taxon>
        <taxon>lamiids</taxon>
        <taxon>Solanales</taxon>
        <taxon>Solanaceae</taxon>
        <taxon>Solanoideae</taxon>
        <taxon>Solaneae</taxon>
        <taxon>Solanum</taxon>
    </lineage>
</organism>
<keyword evidence="1" id="KW-1133">Transmembrane helix</keyword>
<keyword evidence="1" id="KW-0812">Transmembrane</keyword>
<name>A0AAF0UBC9_SOLVR</name>
<evidence type="ECO:0000256" key="1">
    <source>
        <dbReference type="SAM" id="Phobius"/>
    </source>
</evidence>
<accession>A0AAF0UBC9</accession>
<evidence type="ECO:0000313" key="2">
    <source>
        <dbReference type="EMBL" id="WMV42684.1"/>
    </source>
</evidence>
<dbReference type="Proteomes" id="UP001234989">
    <property type="component" value="Chromosome 8"/>
</dbReference>
<keyword evidence="1" id="KW-0472">Membrane</keyword>
<sequence length="52" mass="5829">MQEDLITSYNPNSIAIATLAYFCSVLFFVSPLILILFVNSNTIMSFLPLKTL</sequence>
<feature type="transmembrane region" description="Helical" evidence="1">
    <location>
        <begin position="14"/>
        <end position="38"/>
    </location>
</feature>
<protein>
    <submittedName>
        <fullName evidence="2">Uncharacterized protein</fullName>
    </submittedName>
</protein>
<evidence type="ECO:0000313" key="3">
    <source>
        <dbReference type="Proteomes" id="UP001234989"/>
    </source>
</evidence>
<dbReference type="AlphaFoldDB" id="A0AAF0UBC9"/>
<gene>
    <name evidence="2" type="ORF">MTR67_036069</name>
</gene>
<keyword evidence="3" id="KW-1185">Reference proteome</keyword>
<reference evidence="2" key="1">
    <citation type="submission" date="2023-08" db="EMBL/GenBank/DDBJ databases">
        <title>A de novo genome assembly of Solanum verrucosum Schlechtendal, a Mexican diploid species geographically isolated from the other diploid A-genome species in potato relatives.</title>
        <authorList>
            <person name="Hosaka K."/>
        </authorList>
    </citation>
    <scope>NUCLEOTIDE SEQUENCE</scope>
    <source>
        <tissue evidence="2">Young leaves</tissue>
    </source>
</reference>